<organism evidence="1 2">
    <name type="scientific">Helicobacter enhydrae</name>
    <dbReference type="NCBI Taxonomy" id="222136"/>
    <lineage>
        <taxon>Bacteria</taxon>
        <taxon>Pseudomonadati</taxon>
        <taxon>Campylobacterota</taxon>
        <taxon>Epsilonproteobacteria</taxon>
        <taxon>Campylobacterales</taxon>
        <taxon>Helicobacteraceae</taxon>
        <taxon>Helicobacter</taxon>
    </lineage>
</organism>
<protein>
    <submittedName>
        <fullName evidence="1">Uncharacterized protein</fullName>
    </submittedName>
</protein>
<sequence>MGPKEVGIVADTMRRHKSKHPEIDAFDYSLIPYILENIDSLYTDPKDERYLILISKKFDRHYRLALKHIKEKNEIWVSSLVGIDSEKKILREKRKLERNKTLVVVKDRPTPYAPMR</sequence>
<accession>A0A1B1U6B5</accession>
<dbReference type="KEGG" id="het:BBW65_05570"/>
<name>A0A1B1U6B5_9HELI</name>
<reference evidence="2" key="1">
    <citation type="submission" date="2016-07" db="EMBL/GenBank/DDBJ databases">
        <authorList>
            <person name="Florea S."/>
            <person name="Webb J.S."/>
            <person name="Jaromczyk J."/>
            <person name="Schardl C.L."/>
        </authorList>
    </citation>
    <scope>NUCLEOTIDE SEQUENCE [LARGE SCALE GENOMIC DNA]</scope>
    <source>
        <strain evidence="2">MIT 01-6242</strain>
    </source>
</reference>
<dbReference type="OrthoDB" id="9813502at2"/>
<evidence type="ECO:0000313" key="2">
    <source>
        <dbReference type="Proteomes" id="UP000092884"/>
    </source>
</evidence>
<evidence type="ECO:0000313" key="1">
    <source>
        <dbReference type="EMBL" id="ANV98298.1"/>
    </source>
</evidence>
<dbReference type="EMBL" id="CP016503">
    <property type="protein sequence ID" value="ANV98298.1"/>
    <property type="molecule type" value="Genomic_DNA"/>
</dbReference>
<dbReference type="Proteomes" id="UP000092884">
    <property type="component" value="Chromosome"/>
</dbReference>
<keyword evidence="2" id="KW-1185">Reference proteome</keyword>
<gene>
    <name evidence="1" type="ORF">BBW65_05570</name>
</gene>
<dbReference type="STRING" id="222136.BBW65_05570"/>
<dbReference type="AlphaFoldDB" id="A0A1B1U6B5"/>
<proteinExistence type="predicted"/>